<keyword evidence="2" id="KW-1133">Transmembrane helix</keyword>
<keyword evidence="2" id="KW-0472">Membrane</keyword>
<protein>
    <submittedName>
        <fullName evidence="4">Transmembrane protein</fullName>
    </submittedName>
</protein>
<accession>A0A914Y3R7</accession>
<reference evidence="4" key="1">
    <citation type="submission" date="2022-11" db="UniProtKB">
        <authorList>
            <consortium name="WormBaseParasite"/>
        </authorList>
    </citation>
    <scope>IDENTIFICATION</scope>
</reference>
<evidence type="ECO:0000313" key="3">
    <source>
        <dbReference type="Proteomes" id="UP000887577"/>
    </source>
</evidence>
<organism evidence="3 4">
    <name type="scientific">Panagrolaimus superbus</name>
    <dbReference type="NCBI Taxonomy" id="310955"/>
    <lineage>
        <taxon>Eukaryota</taxon>
        <taxon>Metazoa</taxon>
        <taxon>Ecdysozoa</taxon>
        <taxon>Nematoda</taxon>
        <taxon>Chromadorea</taxon>
        <taxon>Rhabditida</taxon>
        <taxon>Tylenchina</taxon>
        <taxon>Panagrolaimomorpha</taxon>
        <taxon>Panagrolaimoidea</taxon>
        <taxon>Panagrolaimidae</taxon>
        <taxon>Panagrolaimus</taxon>
    </lineage>
</organism>
<evidence type="ECO:0000256" key="2">
    <source>
        <dbReference type="SAM" id="Phobius"/>
    </source>
</evidence>
<proteinExistence type="predicted"/>
<keyword evidence="2" id="KW-0812">Transmembrane</keyword>
<keyword evidence="3" id="KW-1185">Reference proteome</keyword>
<dbReference type="AlphaFoldDB" id="A0A914Y3R7"/>
<sequence>MANPATAIPLTTFSSSTTPTDHHLSNNDPSSKSRLLPGGLKLIDEEDELQQGEDEEHHKILDEPMQYGSIAERLEHFFLHSDEIFSINNCTKSKIIDLIITLLCLAVLIVILVYMTVMTRAPDEFKFDNQTIIDSNLLPNIEFKKLKRDVIALCAVSLNL</sequence>
<dbReference type="WBParaSite" id="PSU_v2.g13417.t1">
    <property type="protein sequence ID" value="PSU_v2.g13417.t1"/>
    <property type="gene ID" value="PSU_v2.g13417"/>
</dbReference>
<evidence type="ECO:0000313" key="4">
    <source>
        <dbReference type="WBParaSite" id="PSU_v2.g13417.t1"/>
    </source>
</evidence>
<feature type="transmembrane region" description="Helical" evidence="2">
    <location>
        <begin position="95"/>
        <end position="117"/>
    </location>
</feature>
<evidence type="ECO:0000256" key="1">
    <source>
        <dbReference type="SAM" id="MobiDB-lite"/>
    </source>
</evidence>
<feature type="region of interest" description="Disordered" evidence="1">
    <location>
        <begin position="1"/>
        <end position="37"/>
    </location>
</feature>
<name>A0A914Y3R7_9BILA</name>
<dbReference type="Proteomes" id="UP000887577">
    <property type="component" value="Unplaced"/>
</dbReference>